<evidence type="ECO:0000256" key="1">
    <source>
        <dbReference type="SAM" id="Phobius"/>
    </source>
</evidence>
<keyword evidence="1" id="KW-1133">Transmembrane helix</keyword>
<feature type="transmembrane region" description="Helical" evidence="1">
    <location>
        <begin position="232"/>
        <end position="248"/>
    </location>
</feature>
<dbReference type="RefSeq" id="WP_347706133.1">
    <property type="nucleotide sequence ID" value="NZ_JBDPZD010000006.1"/>
</dbReference>
<accession>A0ABV0G6F9</accession>
<reference evidence="2 3" key="1">
    <citation type="submission" date="2024-05" db="EMBL/GenBank/DDBJ databases">
        <title>Roseateles sp. DJS-2-20 16S ribosomal RNA gene Genome sequencing and assembly.</title>
        <authorList>
            <person name="Woo H."/>
        </authorList>
    </citation>
    <scope>NUCLEOTIDE SEQUENCE [LARGE SCALE GENOMIC DNA]</scope>
    <source>
        <strain evidence="2 3">DJS-2-20</strain>
    </source>
</reference>
<feature type="transmembrane region" description="Helical" evidence="1">
    <location>
        <begin position="120"/>
        <end position="141"/>
    </location>
</feature>
<feature type="transmembrane region" description="Helical" evidence="1">
    <location>
        <begin position="387"/>
        <end position="408"/>
    </location>
</feature>
<dbReference type="Proteomes" id="UP001495147">
    <property type="component" value="Unassembled WGS sequence"/>
</dbReference>
<sequence length="463" mass="50297">MTPTPALATLPSGIAAGDRGVSISLERRLVFLAFVLLFTGAFYDAYVTYLSPVWNYFGFTYEPLDSNRLAFGAVLLIATALVQCPVLSSPQALVAFLLYANVYIPGLVTSLLLRTDALDVYGPFLLALSAVFIAVGLTLWRRAPNPVDRLPSQGPSRALERFTCWVWLGCMLALLGNYHSVMGFASLDDQAMVYEQRVSGTADSAVLGYLQTYFSNVFNPTLLLLGLLRRRYWMILGGLAGGLTMYAITAQRTILLLPIILVLMYLLLNGRRSRHAAAEFILAVLAVAMLLSSQYQEVDLVAALFALLLTFRTIAIPGLTLSQYEDLFSQIGHTAWTHVKGVDLLIPPPAYAHGDSLWPNLGYMVGDRTYNNPIFNVNANLFAGDGIAAAGAVGVLCIGVVFTGWLWLLGRVSRGWPPLFSTLALLPVGISLTNGNFFTTMLSFGGVFWLAVLHGAKPKAPIA</sequence>
<feature type="transmembrane region" description="Helical" evidence="1">
    <location>
        <begin position="94"/>
        <end position="114"/>
    </location>
</feature>
<feature type="transmembrane region" description="Helical" evidence="1">
    <location>
        <begin position="69"/>
        <end position="87"/>
    </location>
</feature>
<keyword evidence="1" id="KW-0812">Transmembrane</keyword>
<feature type="transmembrane region" description="Helical" evidence="1">
    <location>
        <begin position="277"/>
        <end position="295"/>
    </location>
</feature>
<dbReference type="EMBL" id="JBDPZD010000006">
    <property type="protein sequence ID" value="MEO3693323.1"/>
    <property type="molecule type" value="Genomic_DNA"/>
</dbReference>
<evidence type="ECO:0000313" key="3">
    <source>
        <dbReference type="Proteomes" id="UP001495147"/>
    </source>
</evidence>
<feature type="transmembrane region" description="Helical" evidence="1">
    <location>
        <begin position="205"/>
        <end position="225"/>
    </location>
</feature>
<evidence type="ECO:0008006" key="4">
    <source>
        <dbReference type="Google" id="ProtNLM"/>
    </source>
</evidence>
<feature type="transmembrane region" description="Helical" evidence="1">
    <location>
        <begin position="29"/>
        <end position="49"/>
    </location>
</feature>
<protein>
    <recommendedName>
        <fullName evidence="4">Oligosaccharide repeat unit polymerase</fullName>
    </recommendedName>
</protein>
<comment type="caution">
    <text evidence="2">The sequence shown here is derived from an EMBL/GenBank/DDBJ whole genome shotgun (WGS) entry which is preliminary data.</text>
</comment>
<evidence type="ECO:0000313" key="2">
    <source>
        <dbReference type="EMBL" id="MEO3693323.1"/>
    </source>
</evidence>
<keyword evidence="1" id="KW-0472">Membrane</keyword>
<organism evidence="2 3">
    <name type="scientific">Roseateles paludis</name>
    <dbReference type="NCBI Taxonomy" id="3145238"/>
    <lineage>
        <taxon>Bacteria</taxon>
        <taxon>Pseudomonadati</taxon>
        <taxon>Pseudomonadota</taxon>
        <taxon>Betaproteobacteria</taxon>
        <taxon>Burkholderiales</taxon>
        <taxon>Sphaerotilaceae</taxon>
        <taxon>Roseateles</taxon>
    </lineage>
</organism>
<proteinExistence type="predicted"/>
<gene>
    <name evidence="2" type="ORF">ABDJ85_17770</name>
</gene>
<name>A0ABV0G6F9_9BURK</name>
<keyword evidence="3" id="KW-1185">Reference proteome</keyword>
<feature type="transmembrane region" description="Helical" evidence="1">
    <location>
        <begin position="301"/>
        <end position="321"/>
    </location>
</feature>
<feature type="transmembrane region" description="Helical" evidence="1">
    <location>
        <begin position="162"/>
        <end position="185"/>
    </location>
</feature>
<feature type="transmembrane region" description="Helical" evidence="1">
    <location>
        <begin position="428"/>
        <end position="453"/>
    </location>
</feature>